<feature type="region of interest" description="Disordered" evidence="2">
    <location>
        <begin position="1"/>
        <end position="24"/>
    </location>
</feature>
<keyword evidence="4" id="KW-0547">Nucleotide-binding</keyword>
<keyword evidence="1" id="KW-0418">Kinase</keyword>
<dbReference type="InterPro" id="IPR036890">
    <property type="entry name" value="HATPase_C_sf"/>
</dbReference>
<dbReference type="CDD" id="cd16936">
    <property type="entry name" value="HATPase_RsbW-like"/>
    <property type="match status" value="1"/>
</dbReference>
<feature type="domain" description="Histidine kinase/HSP90-like ATPase" evidence="3">
    <location>
        <begin position="34"/>
        <end position="134"/>
    </location>
</feature>
<keyword evidence="5" id="KW-1185">Reference proteome</keyword>
<comment type="caution">
    <text evidence="4">The sequence shown here is derived from an EMBL/GenBank/DDBJ whole genome shotgun (WGS) entry which is preliminary data.</text>
</comment>
<keyword evidence="1" id="KW-0723">Serine/threonine-protein kinase</keyword>
<organism evidence="4 5">
    <name type="scientific">Streptomyces sodiiphilus</name>
    <dbReference type="NCBI Taxonomy" id="226217"/>
    <lineage>
        <taxon>Bacteria</taxon>
        <taxon>Bacillati</taxon>
        <taxon>Actinomycetota</taxon>
        <taxon>Actinomycetes</taxon>
        <taxon>Kitasatosporales</taxon>
        <taxon>Streptomycetaceae</taxon>
        <taxon>Streptomyces</taxon>
    </lineage>
</organism>
<evidence type="ECO:0000259" key="3">
    <source>
        <dbReference type="Pfam" id="PF13581"/>
    </source>
</evidence>
<reference evidence="4 5" key="1">
    <citation type="journal article" date="2019" name="Int. J. Syst. Evol. Microbiol.">
        <title>The Global Catalogue of Microorganisms (GCM) 10K type strain sequencing project: providing services to taxonomists for standard genome sequencing and annotation.</title>
        <authorList>
            <consortium name="The Broad Institute Genomics Platform"/>
            <consortium name="The Broad Institute Genome Sequencing Center for Infectious Disease"/>
            <person name="Wu L."/>
            <person name="Ma J."/>
        </authorList>
    </citation>
    <scope>NUCLEOTIDE SEQUENCE [LARGE SCALE GENOMIC DNA]</scope>
    <source>
        <strain evidence="4 5">JCM 13581</strain>
    </source>
</reference>
<evidence type="ECO:0000256" key="2">
    <source>
        <dbReference type="SAM" id="MobiDB-lite"/>
    </source>
</evidence>
<keyword evidence="1" id="KW-0808">Transferase</keyword>
<accession>A0ABN2PUQ3</accession>
<gene>
    <name evidence="4" type="ORF">GCM10009716_46000</name>
</gene>
<protein>
    <submittedName>
        <fullName evidence="4">ATP-binding protein</fullName>
    </submittedName>
</protein>
<evidence type="ECO:0000256" key="1">
    <source>
        <dbReference type="ARBA" id="ARBA00022527"/>
    </source>
</evidence>
<dbReference type="InterPro" id="IPR050267">
    <property type="entry name" value="Anti-sigma-factor_SerPK"/>
</dbReference>
<keyword evidence="4" id="KW-0067">ATP-binding</keyword>
<dbReference type="PANTHER" id="PTHR35526">
    <property type="entry name" value="ANTI-SIGMA-F FACTOR RSBW-RELATED"/>
    <property type="match status" value="1"/>
</dbReference>
<dbReference type="Proteomes" id="UP001501303">
    <property type="component" value="Unassembled WGS sequence"/>
</dbReference>
<dbReference type="Gene3D" id="3.30.565.10">
    <property type="entry name" value="Histidine kinase-like ATPase, C-terminal domain"/>
    <property type="match status" value="1"/>
</dbReference>
<evidence type="ECO:0000313" key="4">
    <source>
        <dbReference type="EMBL" id="GAA1933565.1"/>
    </source>
</evidence>
<dbReference type="GO" id="GO:0005524">
    <property type="term" value="F:ATP binding"/>
    <property type="evidence" value="ECO:0007669"/>
    <property type="project" value="UniProtKB-KW"/>
</dbReference>
<dbReference type="SUPFAM" id="SSF55874">
    <property type="entry name" value="ATPase domain of HSP90 chaperone/DNA topoisomerase II/histidine kinase"/>
    <property type="match status" value="1"/>
</dbReference>
<dbReference type="InterPro" id="IPR003594">
    <property type="entry name" value="HATPase_dom"/>
</dbReference>
<sequence>MPDIMDSRSDAPPQRAVPPPPPREGAWRFTVAPAEASVPQIRRAVRELLRRQQVPVSDDLLQGLLLILTELVTNGIRHAALLTPRIGVEVAVDDRWVRVAVEDGHPYRPKALEQAPALENTSGRGLLLVKVITAEAGGRCGVEPTAVGGKTVWAALPLDRIPRMFL</sequence>
<dbReference type="PANTHER" id="PTHR35526:SF3">
    <property type="entry name" value="ANTI-SIGMA-F FACTOR RSBW"/>
    <property type="match status" value="1"/>
</dbReference>
<dbReference type="EMBL" id="BAAAMJ010000072">
    <property type="protein sequence ID" value="GAA1933565.1"/>
    <property type="molecule type" value="Genomic_DNA"/>
</dbReference>
<dbReference type="Pfam" id="PF13581">
    <property type="entry name" value="HATPase_c_2"/>
    <property type="match status" value="1"/>
</dbReference>
<name>A0ABN2PUQ3_9ACTN</name>
<proteinExistence type="predicted"/>
<evidence type="ECO:0000313" key="5">
    <source>
        <dbReference type="Proteomes" id="UP001501303"/>
    </source>
</evidence>